<organism evidence="2 3">
    <name type="scientific">Paxillus involutus ATCC 200175</name>
    <dbReference type="NCBI Taxonomy" id="664439"/>
    <lineage>
        <taxon>Eukaryota</taxon>
        <taxon>Fungi</taxon>
        <taxon>Dikarya</taxon>
        <taxon>Basidiomycota</taxon>
        <taxon>Agaricomycotina</taxon>
        <taxon>Agaricomycetes</taxon>
        <taxon>Agaricomycetidae</taxon>
        <taxon>Boletales</taxon>
        <taxon>Paxilineae</taxon>
        <taxon>Paxillaceae</taxon>
        <taxon>Paxillus</taxon>
    </lineage>
</organism>
<dbReference type="InterPro" id="IPR001810">
    <property type="entry name" value="F-box_dom"/>
</dbReference>
<dbReference type="AlphaFoldDB" id="A0A0C9SXM9"/>
<dbReference type="EMBL" id="KN819342">
    <property type="protein sequence ID" value="KIJ14514.1"/>
    <property type="molecule type" value="Genomic_DNA"/>
</dbReference>
<dbReference type="HOGENOM" id="CLU_048465_0_0_1"/>
<dbReference type="InterPro" id="IPR032675">
    <property type="entry name" value="LRR_dom_sf"/>
</dbReference>
<feature type="domain" description="F-box" evidence="1">
    <location>
        <begin position="6"/>
        <end position="40"/>
    </location>
</feature>
<accession>A0A0C9SXM9</accession>
<gene>
    <name evidence="2" type="ORF">PAXINDRAFT_115819</name>
</gene>
<dbReference type="InterPro" id="IPR036047">
    <property type="entry name" value="F-box-like_dom_sf"/>
</dbReference>
<dbReference type="SUPFAM" id="SSF81383">
    <property type="entry name" value="F-box domain"/>
    <property type="match status" value="1"/>
</dbReference>
<sequence>MSTSSWQNLPTELHLAIIQLLPPKTIVALSTTSWASHSLCVPEIFADVNLSSARSLYSFVQHVPKHYGPYVKSLSVCTKQTRTTALSEFTCTDALVTTLESCTRLQSLSLSLAMSLSAEKAIPVFSNLINVHTLKISCWGREDEAPVSERLAVSLAASLPSLSHLTLSRITRSALHVDPCDVPYDVPIVMNDFNIPAHPILGSDLALPSLLRLPSLQTVEIRDTWLGCDTKIDLDGSSTPHPSLEKLVLTGSMYSSDAQREAQACTAWLRACGPSLGSFELGSSLTMPQEQTPLGTRATPRRTPLQLPRVSHVHINASRILADDLSSTLDVLSPCGVESISIAYEDGNTGAESAPEKSASEEEFARECALDDLQDWKMVIEPFLLNRSKAQWNALRCVSVSLAKDVQASWDL</sequence>
<reference evidence="3" key="2">
    <citation type="submission" date="2015-01" db="EMBL/GenBank/DDBJ databases">
        <title>Evolutionary Origins and Diversification of the Mycorrhizal Mutualists.</title>
        <authorList>
            <consortium name="DOE Joint Genome Institute"/>
            <consortium name="Mycorrhizal Genomics Consortium"/>
            <person name="Kohler A."/>
            <person name="Kuo A."/>
            <person name="Nagy L.G."/>
            <person name="Floudas D."/>
            <person name="Copeland A."/>
            <person name="Barry K.W."/>
            <person name="Cichocki N."/>
            <person name="Veneault-Fourrey C."/>
            <person name="LaButti K."/>
            <person name="Lindquist E.A."/>
            <person name="Lipzen A."/>
            <person name="Lundell T."/>
            <person name="Morin E."/>
            <person name="Murat C."/>
            <person name="Riley R."/>
            <person name="Ohm R."/>
            <person name="Sun H."/>
            <person name="Tunlid A."/>
            <person name="Henrissat B."/>
            <person name="Grigoriev I.V."/>
            <person name="Hibbett D.S."/>
            <person name="Martin F."/>
        </authorList>
    </citation>
    <scope>NUCLEOTIDE SEQUENCE [LARGE SCALE GENOMIC DNA]</scope>
    <source>
        <strain evidence="3">ATCC 200175</strain>
    </source>
</reference>
<proteinExistence type="predicted"/>
<keyword evidence="3" id="KW-1185">Reference proteome</keyword>
<reference evidence="2 3" key="1">
    <citation type="submission" date="2014-06" db="EMBL/GenBank/DDBJ databases">
        <authorList>
            <consortium name="DOE Joint Genome Institute"/>
            <person name="Kuo A."/>
            <person name="Kohler A."/>
            <person name="Nagy L.G."/>
            <person name="Floudas D."/>
            <person name="Copeland A."/>
            <person name="Barry K.W."/>
            <person name="Cichocki N."/>
            <person name="Veneault-Fourrey C."/>
            <person name="LaButti K."/>
            <person name="Lindquist E.A."/>
            <person name="Lipzen A."/>
            <person name="Lundell T."/>
            <person name="Morin E."/>
            <person name="Murat C."/>
            <person name="Sun H."/>
            <person name="Tunlid A."/>
            <person name="Henrissat B."/>
            <person name="Grigoriev I.V."/>
            <person name="Hibbett D.S."/>
            <person name="Martin F."/>
            <person name="Nordberg H.P."/>
            <person name="Cantor M.N."/>
            <person name="Hua S.X."/>
        </authorList>
    </citation>
    <scope>NUCLEOTIDE SEQUENCE [LARGE SCALE GENOMIC DNA]</scope>
    <source>
        <strain evidence="2 3">ATCC 200175</strain>
    </source>
</reference>
<dbReference type="Gene3D" id="3.80.10.10">
    <property type="entry name" value="Ribonuclease Inhibitor"/>
    <property type="match status" value="1"/>
</dbReference>
<dbReference type="Pfam" id="PF00646">
    <property type="entry name" value="F-box"/>
    <property type="match status" value="1"/>
</dbReference>
<evidence type="ECO:0000259" key="1">
    <source>
        <dbReference type="Pfam" id="PF00646"/>
    </source>
</evidence>
<protein>
    <recommendedName>
        <fullName evidence="1">F-box domain-containing protein</fullName>
    </recommendedName>
</protein>
<dbReference type="Proteomes" id="UP000053647">
    <property type="component" value="Unassembled WGS sequence"/>
</dbReference>
<evidence type="ECO:0000313" key="3">
    <source>
        <dbReference type="Proteomes" id="UP000053647"/>
    </source>
</evidence>
<name>A0A0C9SXM9_PAXIN</name>
<dbReference type="SUPFAM" id="SSF52047">
    <property type="entry name" value="RNI-like"/>
    <property type="match status" value="1"/>
</dbReference>
<evidence type="ECO:0000313" key="2">
    <source>
        <dbReference type="EMBL" id="KIJ14514.1"/>
    </source>
</evidence>
<dbReference type="OrthoDB" id="3235026at2759"/>